<dbReference type="GO" id="GO:0006384">
    <property type="term" value="P:transcription initiation at RNA polymerase III promoter"/>
    <property type="evidence" value="ECO:0007669"/>
    <property type="project" value="InterPro"/>
</dbReference>
<reference evidence="9" key="1">
    <citation type="submission" date="2013-03" db="EMBL/GenBank/DDBJ databases">
        <title>The Genome Sequence of Anopheles christyi ACHKN1017.</title>
        <authorList>
            <consortium name="The Broad Institute Genomics Platform"/>
            <person name="Neafsey D.E."/>
            <person name="Besansky N."/>
            <person name="Walker B."/>
            <person name="Young S.K."/>
            <person name="Zeng Q."/>
            <person name="Gargeya S."/>
            <person name="Fitzgerald M."/>
            <person name="Haas B."/>
            <person name="Abouelleil A."/>
            <person name="Allen A.W."/>
            <person name="Alvarado L."/>
            <person name="Arachchi H.M."/>
            <person name="Berlin A.M."/>
            <person name="Chapman S.B."/>
            <person name="Gainer-Dewar J."/>
            <person name="Goldberg J."/>
            <person name="Griggs A."/>
            <person name="Gujja S."/>
            <person name="Hansen M."/>
            <person name="Howarth C."/>
            <person name="Imamovic A."/>
            <person name="Ireland A."/>
            <person name="Larimer J."/>
            <person name="McCowan C."/>
            <person name="Murphy C."/>
            <person name="Pearson M."/>
            <person name="Poon T.W."/>
            <person name="Priest M."/>
            <person name="Roberts A."/>
            <person name="Saif S."/>
            <person name="Shea T."/>
            <person name="Sisk P."/>
            <person name="Sykes S."/>
            <person name="Wortman J."/>
            <person name="Nusbaum C."/>
            <person name="Birren B."/>
        </authorList>
    </citation>
    <scope>NUCLEOTIDE SEQUENCE [LARGE SCALE GENOMIC DNA]</scope>
    <source>
        <strain evidence="9">ACHKN1017</strain>
    </source>
</reference>
<evidence type="ECO:0000259" key="6">
    <source>
        <dbReference type="Pfam" id="PF09734"/>
    </source>
</evidence>
<dbReference type="AlphaFoldDB" id="A0A182K1S1"/>
<reference evidence="8" key="2">
    <citation type="submission" date="2020-05" db="UniProtKB">
        <authorList>
            <consortium name="EnsemblMetazoa"/>
        </authorList>
    </citation>
    <scope>IDENTIFICATION</scope>
    <source>
        <strain evidence="8">ACHKN1017</strain>
    </source>
</reference>
<comment type="subcellular location">
    <subcellularLocation>
        <location evidence="1">Nucleus</location>
    </subcellularLocation>
</comment>
<keyword evidence="3" id="KW-0804">Transcription</keyword>
<feature type="region of interest" description="Disordered" evidence="5">
    <location>
        <begin position="424"/>
        <end position="466"/>
    </location>
</feature>
<dbReference type="Gene3D" id="3.30.200.160">
    <property type="entry name" value="TFIIIC, subcomplex tauA, subunit Sfc1, barrel domain"/>
    <property type="match status" value="1"/>
</dbReference>
<feature type="domain" description="Transcription factor IIIC subunit Tfc1/Sfc1 triple barrel" evidence="7">
    <location>
        <begin position="18"/>
        <end position="118"/>
    </location>
</feature>
<dbReference type="InterPro" id="IPR019136">
    <property type="entry name" value="TF_IIIC_su-5_HTH"/>
</dbReference>
<evidence type="ECO:0000256" key="2">
    <source>
        <dbReference type="ARBA" id="ARBA00023125"/>
    </source>
</evidence>
<dbReference type="GO" id="GO:0001003">
    <property type="term" value="F:RNA polymerase III type 2 promoter sequence-specific DNA binding"/>
    <property type="evidence" value="ECO:0007669"/>
    <property type="project" value="TreeGrafter"/>
</dbReference>
<dbReference type="InterPro" id="IPR041499">
    <property type="entry name" value="Tfc1/Sfc1_N"/>
</dbReference>
<name>A0A182K1S1_9DIPT</name>
<feature type="domain" description="Transcription factor IIIC subunit 5 HTH" evidence="6">
    <location>
        <begin position="157"/>
        <end position="303"/>
    </location>
</feature>
<protein>
    <recommendedName>
        <fullName evidence="10">Transcription factor IIIC subunit 5 HTH domain-containing protein</fullName>
    </recommendedName>
</protein>
<dbReference type="STRING" id="43041.A0A182K1S1"/>
<keyword evidence="9" id="KW-1185">Reference proteome</keyword>
<evidence type="ECO:0000313" key="9">
    <source>
        <dbReference type="Proteomes" id="UP000075881"/>
    </source>
</evidence>
<dbReference type="Proteomes" id="UP000075881">
    <property type="component" value="Unassembled WGS sequence"/>
</dbReference>
<dbReference type="GO" id="GO:0001002">
    <property type="term" value="F:RNA polymerase III type 1 promoter sequence-specific DNA binding"/>
    <property type="evidence" value="ECO:0007669"/>
    <property type="project" value="TreeGrafter"/>
</dbReference>
<evidence type="ECO:0000256" key="3">
    <source>
        <dbReference type="ARBA" id="ARBA00023163"/>
    </source>
</evidence>
<evidence type="ECO:0008006" key="10">
    <source>
        <dbReference type="Google" id="ProtNLM"/>
    </source>
</evidence>
<dbReference type="EnsemblMetazoa" id="ACHR004705-RA">
    <property type="protein sequence ID" value="ACHR004705-PA"/>
    <property type="gene ID" value="ACHR004705"/>
</dbReference>
<evidence type="ECO:0000256" key="4">
    <source>
        <dbReference type="ARBA" id="ARBA00023242"/>
    </source>
</evidence>
<evidence type="ECO:0000256" key="1">
    <source>
        <dbReference type="ARBA" id="ARBA00004123"/>
    </source>
</evidence>
<dbReference type="GO" id="GO:0000127">
    <property type="term" value="C:transcription factor TFIIIC complex"/>
    <property type="evidence" value="ECO:0007669"/>
    <property type="project" value="InterPro"/>
</dbReference>
<keyword evidence="4" id="KW-0539">Nucleus</keyword>
<dbReference type="InterPro" id="IPR042536">
    <property type="entry name" value="TFIIIC_tauA_Sfc1"/>
</dbReference>
<dbReference type="PANTHER" id="PTHR13230">
    <property type="entry name" value="GENERAL TRANSCRIPTION FACTOR IIIC, POLYPEPTIDE 5"/>
    <property type="match status" value="1"/>
</dbReference>
<evidence type="ECO:0000256" key="5">
    <source>
        <dbReference type="SAM" id="MobiDB-lite"/>
    </source>
</evidence>
<dbReference type="Pfam" id="PF09734">
    <property type="entry name" value="Tau95"/>
    <property type="match status" value="1"/>
</dbReference>
<dbReference type="GO" id="GO:0005634">
    <property type="term" value="C:nucleus"/>
    <property type="evidence" value="ECO:0007669"/>
    <property type="project" value="UniProtKB-SubCell"/>
</dbReference>
<evidence type="ECO:0000259" key="7">
    <source>
        <dbReference type="Pfam" id="PF17682"/>
    </source>
</evidence>
<dbReference type="Pfam" id="PF17682">
    <property type="entry name" value="Tau95_N"/>
    <property type="match status" value="1"/>
</dbReference>
<keyword evidence="2" id="KW-0238">DNA-binding</keyword>
<dbReference type="FunFam" id="3.30.200.160:FF:000006">
    <property type="entry name" value="general transcription factor 3C polypeptide 5-like isoform X2"/>
    <property type="match status" value="1"/>
</dbReference>
<proteinExistence type="predicted"/>
<accession>A0A182K1S1</accession>
<dbReference type="InterPro" id="IPR040454">
    <property type="entry name" value="TF_IIIC_Tfc1/Sfc1"/>
</dbReference>
<dbReference type="VEuPathDB" id="VectorBase:ACHR004705"/>
<dbReference type="PANTHER" id="PTHR13230:SF5">
    <property type="entry name" value="GENERAL TRANSCRIPTION FACTOR 3C POLYPEPTIDE 5"/>
    <property type="match status" value="1"/>
</dbReference>
<organism evidence="8 9">
    <name type="scientific">Anopheles christyi</name>
    <dbReference type="NCBI Taxonomy" id="43041"/>
    <lineage>
        <taxon>Eukaryota</taxon>
        <taxon>Metazoa</taxon>
        <taxon>Ecdysozoa</taxon>
        <taxon>Arthropoda</taxon>
        <taxon>Hexapoda</taxon>
        <taxon>Insecta</taxon>
        <taxon>Pterygota</taxon>
        <taxon>Neoptera</taxon>
        <taxon>Endopterygota</taxon>
        <taxon>Diptera</taxon>
        <taxon>Nematocera</taxon>
        <taxon>Culicoidea</taxon>
        <taxon>Culicidae</taxon>
        <taxon>Anophelinae</taxon>
        <taxon>Anopheles</taxon>
    </lineage>
</organism>
<sequence length="466" mass="53860">MEYSAKNAYQHQFHRNYVCVVYPGIVKNPDRMIETLGGIREISNTFGQEKRRLELRFRPDCIYSKPAFGDGRPATGLVLKVTVQRRKSQPDYRAVSSVQIDGCVRRIFNFDSLCDFQQLPAFRMPASGKVECVYNDIVPKGVNTKSPLEKPATIPFFLPPVCFSRTDSINTFVLREPKTQKISPIENSYRRRRQKYGIYHPFTLTDPIPETAPAQAQHMLTSKNIPPNDLEKVQGAFKARPIWTKNALVNINKLVINNQTLGLILPSVAFYYTNGPWRGTWVRYGYDPRKHFEARSYQLLDFRVRSIGSLHECIKIKRLSLTKVNYRTADPNSLVKDKEDEPNFINSTFEEDTIPPYRVIFYQYCDIHLKKIQEMLKKVPSPKSGTVCDERNGWLPYRFDDQCRNIMMEIVLNNIRRLREENPEACSAMESVEEDDDEGDEGEMSGFEDDEEETEGMLDSLDDVTD</sequence>
<feature type="compositionally biased region" description="Acidic residues" evidence="5">
    <location>
        <begin position="431"/>
        <end position="466"/>
    </location>
</feature>
<evidence type="ECO:0000313" key="8">
    <source>
        <dbReference type="EnsemblMetazoa" id="ACHR004705-PA"/>
    </source>
</evidence>